<protein>
    <submittedName>
        <fullName evidence="1">Uncharacterized protein</fullName>
    </submittedName>
</protein>
<dbReference type="Proteomes" id="UP000824115">
    <property type="component" value="Unassembled WGS sequence"/>
</dbReference>
<gene>
    <name evidence="1" type="ORF">IAC04_02370</name>
</gene>
<evidence type="ECO:0000313" key="2">
    <source>
        <dbReference type="Proteomes" id="UP000824115"/>
    </source>
</evidence>
<dbReference type="InterPro" id="IPR029465">
    <property type="entry name" value="ATPgrasp_TupA"/>
</dbReference>
<accession>A0A9D2GPQ7</accession>
<organism evidence="1 2">
    <name type="scientific">Candidatus Coprenecus stercoravium</name>
    <dbReference type="NCBI Taxonomy" id="2840735"/>
    <lineage>
        <taxon>Bacteria</taxon>
        <taxon>Pseudomonadati</taxon>
        <taxon>Bacteroidota</taxon>
        <taxon>Bacteroidia</taxon>
        <taxon>Bacteroidales</taxon>
        <taxon>Rikenellaceae</taxon>
        <taxon>Rikenellaceae incertae sedis</taxon>
        <taxon>Candidatus Coprenecus</taxon>
    </lineage>
</organism>
<dbReference type="EMBL" id="DXAW01000043">
    <property type="protein sequence ID" value="HIZ85318.1"/>
    <property type="molecule type" value="Genomic_DNA"/>
</dbReference>
<evidence type="ECO:0000313" key="1">
    <source>
        <dbReference type="EMBL" id="HIZ85318.1"/>
    </source>
</evidence>
<comment type="caution">
    <text evidence="1">The sequence shown here is derived from an EMBL/GenBank/DDBJ whole genome shotgun (WGS) entry which is preliminary data.</text>
</comment>
<sequence length="288" mass="33971">MTEMKRQKQTELLRPVNIKEPIYFNEKMLWLKYYLYNQSPVVAQCYNKYTVRKYVESKGLGYILNDLYGVWNNIDDIPWTNLPEEFVIKLSNGYYGHVFKHKDNELDIAAAKKTLEDTRRRCKYAFKISGDLFAYGTTPVYICERLLHSDYGYSSPEDYKFYCFNGVPVLLNYFVNRRYVNGQMSYDMVHLDLRNFSFRPDIELGCSENVKEFPKSLNQMIEIAKILSRDFPFVRVDLYEENGKPVFGELTFTPYHSQTKTSLIELGNLLDLSNIDKYYKILLPDTTA</sequence>
<reference evidence="1" key="1">
    <citation type="journal article" date="2021" name="PeerJ">
        <title>Extensive microbial diversity within the chicken gut microbiome revealed by metagenomics and culture.</title>
        <authorList>
            <person name="Gilroy R."/>
            <person name="Ravi A."/>
            <person name="Getino M."/>
            <person name="Pursley I."/>
            <person name="Horton D.L."/>
            <person name="Alikhan N.F."/>
            <person name="Baker D."/>
            <person name="Gharbi K."/>
            <person name="Hall N."/>
            <person name="Watson M."/>
            <person name="Adriaenssens E.M."/>
            <person name="Foster-Nyarko E."/>
            <person name="Jarju S."/>
            <person name="Secka A."/>
            <person name="Antonio M."/>
            <person name="Oren A."/>
            <person name="Chaudhuri R.R."/>
            <person name="La Ragione R."/>
            <person name="Hildebrand F."/>
            <person name="Pallen M.J."/>
        </authorList>
    </citation>
    <scope>NUCLEOTIDE SEQUENCE</scope>
    <source>
        <strain evidence="1">Gambia16-554</strain>
    </source>
</reference>
<reference evidence="1" key="2">
    <citation type="submission" date="2021-04" db="EMBL/GenBank/DDBJ databases">
        <authorList>
            <person name="Gilroy R."/>
        </authorList>
    </citation>
    <scope>NUCLEOTIDE SEQUENCE</scope>
    <source>
        <strain evidence="1">Gambia16-554</strain>
    </source>
</reference>
<name>A0A9D2GPQ7_9BACT</name>
<proteinExistence type="predicted"/>
<dbReference type="AlphaFoldDB" id="A0A9D2GPQ7"/>
<dbReference type="Pfam" id="PF14305">
    <property type="entry name" value="ATPgrasp_TupA"/>
    <property type="match status" value="1"/>
</dbReference>